<comment type="caution">
    <text evidence="1">The sequence shown here is derived from an EMBL/GenBank/DDBJ whole genome shotgun (WGS) entry which is preliminary data.</text>
</comment>
<proteinExistence type="predicted"/>
<dbReference type="AlphaFoldDB" id="A0A4T0X2N6"/>
<protein>
    <submittedName>
        <fullName evidence="1">Uncharacterized protein</fullName>
    </submittedName>
</protein>
<gene>
    <name evidence="1" type="ORF">CANINC_002011</name>
</gene>
<sequence length="119" mass="13764">MIAESYSKIGKSSQPDKYKTLISPTPNLDFVNGEAYKFNCNDDWKYFYGTTGTTVTHDNVDGVKINSEYIKCLTWFHPVKNDLKDPEKAETFFNNMEPTFKKEFTSYLVSAKSYKFNPL</sequence>
<keyword evidence="2" id="KW-1185">Reference proteome</keyword>
<accession>A0A4T0X2N6</accession>
<dbReference type="EMBL" id="SELW01000323">
    <property type="protein sequence ID" value="TID29328.1"/>
    <property type="molecule type" value="Genomic_DNA"/>
</dbReference>
<reference evidence="1 2" key="1">
    <citation type="journal article" date="2019" name="Front. Genet.">
        <title>Whole-Genome Sequencing of the Opportunistic Yeast Pathogen Candida inconspicua Uncovers Its Hybrid Origin.</title>
        <authorList>
            <person name="Mixao V."/>
            <person name="Hansen A.P."/>
            <person name="Saus E."/>
            <person name="Boekhout T."/>
            <person name="Lass-Florl C."/>
            <person name="Gabaldon T."/>
        </authorList>
    </citation>
    <scope>NUCLEOTIDE SEQUENCE [LARGE SCALE GENOMIC DNA]</scope>
    <source>
        <strain evidence="1 2">CBS 180</strain>
    </source>
</reference>
<name>A0A4T0X2N6_9ASCO</name>
<organism evidence="1 2">
    <name type="scientific">Pichia inconspicua</name>
    <dbReference type="NCBI Taxonomy" id="52247"/>
    <lineage>
        <taxon>Eukaryota</taxon>
        <taxon>Fungi</taxon>
        <taxon>Dikarya</taxon>
        <taxon>Ascomycota</taxon>
        <taxon>Saccharomycotina</taxon>
        <taxon>Pichiomycetes</taxon>
        <taxon>Pichiales</taxon>
        <taxon>Pichiaceae</taxon>
        <taxon>Pichia</taxon>
    </lineage>
</organism>
<dbReference type="Proteomes" id="UP000307173">
    <property type="component" value="Unassembled WGS sequence"/>
</dbReference>
<evidence type="ECO:0000313" key="2">
    <source>
        <dbReference type="Proteomes" id="UP000307173"/>
    </source>
</evidence>
<evidence type="ECO:0000313" key="1">
    <source>
        <dbReference type="EMBL" id="TID29328.1"/>
    </source>
</evidence>